<proteinExistence type="predicted"/>
<accession>A0A1Y3AQY6</accession>
<feature type="region of interest" description="Disordered" evidence="1">
    <location>
        <begin position="203"/>
        <end position="222"/>
    </location>
</feature>
<evidence type="ECO:0000313" key="2">
    <source>
        <dbReference type="EMBL" id="OTF70268.1"/>
    </source>
</evidence>
<feature type="region of interest" description="Disordered" evidence="1">
    <location>
        <begin position="170"/>
        <end position="198"/>
    </location>
</feature>
<name>A0A1Y3AQY6_EURMA</name>
<sequence>TTKSTSGTLFGKELNFGSPITVPKIDPGPPIPKITISFAHPGTVTTSIATTGSVGHSTSNTLFTFGSSPNITLNANPAPVFGSNSIPTSFNFMGTNTTSNNNGPMGTGSIFTFGSKSNNEPQPQLDHKPATVGFNFGAPSNPLSFSSVATNNPVMPSFNTATPSSTLFKFGSQEPSSNPSFQSFPTSTVEGNNNLTFSTSLLDPQQQQQQPDLQQQTTGLFQ</sequence>
<keyword evidence="3" id="KW-1185">Reference proteome</keyword>
<dbReference type="Proteomes" id="UP000194236">
    <property type="component" value="Unassembled WGS sequence"/>
</dbReference>
<feature type="non-terminal residue" evidence="2">
    <location>
        <position position="222"/>
    </location>
</feature>
<feature type="compositionally biased region" description="Low complexity" evidence="1">
    <location>
        <begin position="203"/>
        <end position="216"/>
    </location>
</feature>
<organism evidence="2 3">
    <name type="scientific">Euroglyphus maynei</name>
    <name type="common">Mayne's house dust mite</name>
    <dbReference type="NCBI Taxonomy" id="6958"/>
    <lineage>
        <taxon>Eukaryota</taxon>
        <taxon>Metazoa</taxon>
        <taxon>Ecdysozoa</taxon>
        <taxon>Arthropoda</taxon>
        <taxon>Chelicerata</taxon>
        <taxon>Arachnida</taxon>
        <taxon>Acari</taxon>
        <taxon>Acariformes</taxon>
        <taxon>Sarcoptiformes</taxon>
        <taxon>Astigmata</taxon>
        <taxon>Psoroptidia</taxon>
        <taxon>Analgoidea</taxon>
        <taxon>Pyroglyphidae</taxon>
        <taxon>Pyroglyphinae</taxon>
        <taxon>Euroglyphus</taxon>
    </lineage>
</organism>
<dbReference type="EMBL" id="MUJZ01066455">
    <property type="protein sequence ID" value="OTF70268.1"/>
    <property type="molecule type" value="Genomic_DNA"/>
</dbReference>
<reference evidence="2 3" key="1">
    <citation type="submission" date="2017-03" db="EMBL/GenBank/DDBJ databases">
        <title>Genome Survey of Euroglyphus maynei.</title>
        <authorList>
            <person name="Arlian L.G."/>
            <person name="Morgan M.S."/>
            <person name="Rider S.D."/>
        </authorList>
    </citation>
    <scope>NUCLEOTIDE SEQUENCE [LARGE SCALE GENOMIC DNA]</scope>
    <source>
        <strain evidence="2">Arlian Lab</strain>
        <tissue evidence="2">Whole body</tissue>
    </source>
</reference>
<gene>
    <name evidence="2" type="ORF">BLA29_011090</name>
</gene>
<comment type="caution">
    <text evidence="2">The sequence shown here is derived from an EMBL/GenBank/DDBJ whole genome shotgun (WGS) entry which is preliminary data.</text>
</comment>
<evidence type="ECO:0000313" key="3">
    <source>
        <dbReference type="Proteomes" id="UP000194236"/>
    </source>
</evidence>
<feature type="non-terminal residue" evidence="2">
    <location>
        <position position="1"/>
    </location>
</feature>
<protein>
    <submittedName>
        <fullName evidence="2">Uncharacterized protein</fullName>
    </submittedName>
</protein>
<dbReference type="AlphaFoldDB" id="A0A1Y3AQY6"/>
<evidence type="ECO:0000256" key="1">
    <source>
        <dbReference type="SAM" id="MobiDB-lite"/>
    </source>
</evidence>